<evidence type="ECO:0000313" key="2">
    <source>
        <dbReference type="EMBL" id="EJD35092.1"/>
    </source>
</evidence>
<reference evidence="3" key="1">
    <citation type="journal article" date="2012" name="Science">
        <title>The Paleozoic origin of enzymatic lignin decomposition reconstructed from 31 fungal genomes.</title>
        <authorList>
            <person name="Floudas D."/>
            <person name="Binder M."/>
            <person name="Riley R."/>
            <person name="Barry K."/>
            <person name="Blanchette R.A."/>
            <person name="Henrissat B."/>
            <person name="Martinez A.T."/>
            <person name="Otillar R."/>
            <person name="Spatafora J.W."/>
            <person name="Yadav J.S."/>
            <person name="Aerts A."/>
            <person name="Benoit I."/>
            <person name="Boyd A."/>
            <person name="Carlson A."/>
            <person name="Copeland A."/>
            <person name="Coutinho P.M."/>
            <person name="de Vries R.P."/>
            <person name="Ferreira P."/>
            <person name="Findley K."/>
            <person name="Foster B."/>
            <person name="Gaskell J."/>
            <person name="Glotzer D."/>
            <person name="Gorecki P."/>
            <person name="Heitman J."/>
            <person name="Hesse C."/>
            <person name="Hori C."/>
            <person name="Igarashi K."/>
            <person name="Jurgens J.A."/>
            <person name="Kallen N."/>
            <person name="Kersten P."/>
            <person name="Kohler A."/>
            <person name="Kuees U."/>
            <person name="Kumar T.K.A."/>
            <person name="Kuo A."/>
            <person name="LaButti K."/>
            <person name="Larrondo L.F."/>
            <person name="Lindquist E."/>
            <person name="Ling A."/>
            <person name="Lombard V."/>
            <person name="Lucas S."/>
            <person name="Lundell T."/>
            <person name="Martin R."/>
            <person name="McLaughlin D.J."/>
            <person name="Morgenstern I."/>
            <person name="Morin E."/>
            <person name="Murat C."/>
            <person name="Nagy L.G."/>
            <person name="Nolan M."/>
            <person name="Ohm R.A."/>
            <person name="Patyshakuliyeva A."/>
            <person name="Rokas A."/>
            <person name="Ruiz-Duenas F.J."/>
            <person name="Sabat G."/>
            <person name="Salamov A."/>
            <person name="Samejima M."/>
            <person name="Schmutz J."/>
            <person name="Slot J.C."/>
            <person name="St John F."/>
            <person name="Stenlid J."/>
            <person name="Sun H."/>
            <person name="Sun S."/>
            <person name="Syed K."/>
            <person name="Tsang A."/>
            <person name="Wiebenga A."/>
            <person name="Young D."/>
            <person name="Pisabarro A."/>
            <person name="Eastwood D.C."/>
            <person name="Martin F."/>
            <person name="Cullen D."/>
            <person name="Grigoriev I.V."/>
            <person name="Hibbett D.S."/>
        </authorList>
    </citation>
    <scope>NUCLEOTIDE SEQUENCE [LARGE SCALE GENOMIC DNA]</scope>
    <source>
        <strain evidence="3">TFB10046</strain>
    </source>
</reference>
<organism evidence="2 3">
    <name type="scientific">Auricularia subglabra (strain TFB-10046 / SS5)</name>
    <name type="common">White-rot fungus</name>
    <name type="synonym">Auricularia delicata (strain TFB10046)</name>
    <dbReference type="NCBI Taxonomy" id="717982"/>
    <lineage>
        <taxon>Eukaryota</taxon>
        <taxon>Fungi</taxon>
        <taxon>Dikarya</taxon>
        <taxon>Basidiomycota</taxon>
        <taxon>Agaricomycotina</taxon>
        <taxon>Agaricomycetes</taxon>
        <taxon>Auriculariales</taxon>
        <taxon>Auriculariaceae</taxon>
        <taxon>Auricularia</taxon>
    </lineage>
</organism>
<feature type="region of interest" description="Disordered" evidence="1">
    <location>
        <begin position="144"/>
        <end position="213"/>
    </location>
</feature>
<accession>J0D7I1</accession>
<keyword evidence="3" id="KW-1185">Reference proteome</keyword>
<evidence type="ECO:0000256" key="1">
    <source>
        <dbReference type="SAM" id="MobiDB-lite"/>
    </source>
</evidence>
<gene>
    <name evidence="2" type="ORF">AURDEDRAFT_154938</name>
</gene>
<dbReference type="AlphaFoldDB" id="J0D7I1"/>
<feature type="non-terminal residue" evidence="2">
    <location>
        <position position="213"/>
    </location>
</feature>
<protein>
    <submittedName>
        <fullName evidence="2">Uncharacterized protein</fullName>
    </submittedName>
</protein>
<evidence type="ECO:0000313" key="3">
    <source>
        <dbReference type="Proteomes" id="UP000006514"/>
    </source>
</evidence>
<dbReference type="KEGG" id="adl:AURDEDRAFT_154938"/>
<proteinExistence type="predicted"/>
<feature type="compositionally biased region" description="Basic and acidic residues" evidence="1">
    <location>
        <begin position="194"/>
        <end position="213"/>
    </location>
</feature>
<sequence length="213" mass="23789">MVLLPKDRILPFTLPVERIHTQRCAGVQYHGGTVVSRERSTATDVSSFADSRRWYAALDTAGLLSHCNGWRARRHRTEHVSSAVRGSHTRSRRQEGLPARRGRRTRRRALLPHRLRYCLGPLVLAAPAPAHARAARAMGLPGFPAETDVRRRHGRDAHHAHHPHDAPAVRQRRRGGPQPVRAPRGRAGARPVHRRPDAATGDDGRADLSHVRL</sequence>
<dbReference type="EMBL" id="JH687904">
    <property type="protein sequence ID" value="EJD35092.1"/>
    <property type="molecule type" value="Genomic_DNA"/>
</dbReference>
<feature type="compositionally biased region" description="Basic residues" evidence="1">
    <location>
        <begin position="150"/>
        <end position="162"/>
    </location>
</feature>
<dbReference type="InParanoid" id="J0D7I1"/>
<feature type="region of interest" description="Disordered" evidence="1">
    <location>
        <begin position="78"/>
        <end position="108"/>
    </location>
</feature>
<name>J0D7I1_AURST</name>
<feature type="compositionally biased region" description="Low complexity" evidence="1">
    <location>
        <begin position="176"/>
        <end position="190"/>
    </location>
</feature>
<dbReference type="Proteomes" id="UP000006514">
    <property type="component" value="Unassembled WGS sequence"/>
</dbReference>